<dbReference type="AlphaFoldDB" id="A0A377Q8A4"/>
<evidence type="ECO:0000313" key="4">
    <source>
        <dbReference type="Proteomes" id="UP000295794"/>
    </source>
</evidence>
<dbReference type="Pfam" id="PF16137">
    <property type="entry name" value="DUF4845"/>
    <property type="match status" value="1"/>
</dbReference>
<dbReference type="RefSeq" id="WP_115227206.1">
    <property type="nucleotide sequence ID" value="NZ_CAWOLO010000002.1"/>
</dbReference>
<evidence type="ECO:0000313" key="2">
    <source>
        <dbReference type="EMBL" id="TCU89568.1"/>
    </source>
</evidence>
<keyword evidence="4" id="KW-1185">Reference proteome</keyword>
<organism evidence="1 3">
    <name type="scientific">Iodobacter fluviatilis</name>
    <dbReference type="NCBI Taxonomy" id="537"/>
    <lineage>
        <taxon>Bacteria</taxon>
        <taxon>Pseudomonadati</taxon>
        <taxon>Pseudomonadota</taxon>
        <taxon>Betaproteobacteria</taxon>
        <taxon>Neisseriales</taxon>
        <taxon>Chitinibacteraceae</taxon>
        <taxon>Iodobacter</taxon>
    </lineage>
</organism>
<evidence type="ECO:0000313" key="1">
    <source>
        <dbReference type="EMBL" id="STQ90938.1"/>
    </source>
</evidence>
<dbReference type="InterPro" id="IPR032314">
    <property type="entry name" value="DUF4845"/>
</dbReference>
<gene>
    <name evidence="2" type="ORF">EV682_102484</name>
    <name evidence="1" type="ORF">NCTC11159_02009</name>
</gene>
<dbReference type="Proteomes" id="UP000255108">
    <property type="component" value="Unassembled WGS sequence"/>
</dbReference>
<name>A0A377Q8A4_9NEIS</name>
<protein>
    <submittedName>
        <fullName evidence="2">Uncharacterized protein DUF4845</fullName>
    </submittedName>
</protein>
<dbReference type="EMBL" id="SMBT01000002">
    <property type="protein sequence ID" value="TCU89568.1"/>
    <property type="molecule type" value="Genomic_DNA"/>
</dbReference>
<dbReference type="Proteomes" id="UP000295794">
    <property type="component" value="Unassembled WGS sequence"/>
</dbReference>
<evidence type="ECO:0000313" key="3">
    <source>
        <dbReference type="Proteomes" id="UP000255108"/>
    </source>
</evidence>
<reference evidence="1 3" key="1">
    <citation type="submission" date="2018-06" db="EMBL/GenBank/DDBJ databases">
        <authorList>
            <consortium name="Pathogen Informatics"/>
            <person name="Doyle S."/>
        </authorList>
    </citation>
    <scope>NUCLEOTIDE SEQUENCE [LARGE SCALE GENOMIC DNA]</scope>
    <source>
        <strain evidence="1 3">NCTC11159</strain>
    </source>
</reference>
<sequence>MLNRQRGVSFGSFLMLAIVGSVIAITALKVVPTYMEFFTVKKAIERTVREYGAQQPAAIREGFMRQASVDNIRDISAAELKVTQAGSDTTVSLSYERVVPIVGNMSLLFAFDIQKSNTQQAAGN</sequence>
<proteinExistence type="predicted"/>
<dbReference type="OrthoDB" id="9133279at2"/>
<dbReference type="EMBL" id="UGHR01000001">
    <property type="protein sequence ID" value="STQ90938.1"/>
    <property type="molecule type" value="Genomic_DNA"/>
</dbReference>
<reference evidence="2 4" key="2">
    <citation type="submission" date="2019-03" db="EMBL/GenBank/DDBJ databases">
        <title>Genomic Encyclopedia of Type Strains, Phase IV (KMG-IV): sequencing the most valuable type-strain genomes for metagenomic binning, comparative biology and taxonomic classification.</title>
        <authorList>
            <person name="Goeker M."/>
        </authorList>
    </citation>
    <scope>NUCLEOTIDE SEQUENCE [LARGE SCALE GENOMIC DNA]</scope>
    <source>
        <strain evidence="2 4">DSM 3764</strain>
    </source>
</reference>
<accession>A0A377Q8A4</accession>